<dbReference type="GO" id="GO:0015937">
    <property type="term" value="P:coenzyme A biosynthetic process"/>
    <property type="evidence" value="ECO:0007669"/>
    <property type="project" value="UniProtKB-UniRule"/>
</dbReference>
<dbReference type="Proteomes" id="UP000198281">
    <property type="component" value="Unassembled WGS sequence"/>
</dbReference>
<dbReference type="Pfam" id="PF00485">
    <property type="entry name" value="PRK"/>
    <property type="match status" value="1"/>
</dbReference>
<evidence type="ECO:0000256" key="3">
    <source>
        <dbReference type="ARBA" id="ARBA00005225"/>
    </source>
</evidence>
<dbReference type="HAMAP" id="MF_00215">
    <property type="entry name" value="Pantothen_kinase_1"/>
    <property type="match status" value="1"/>
</dbReference>
<dbReference type="PANTHER" id="PTHR10285">
    <property type="entry name" value="URIDINE KINASE"/>
    <property type="match status" value="1"/>
</dbReference>
<dbReference type="AlphaFoldDB" id="A0A239GZA6"/>
<keyword evidence="10 14" id="KW-0418">Kinase</keyword>
<dbReference type="GO" id="GO:0005737">
    <property type="term" value="C:cytoplasm"/>
    <property type="evidence" value="ECO:0007669"/>
    <property type="project" value="UniProtKB-SubCell"/>
</dbReference>
<dbReference type="GO" id="GO:0005524">
    <property type="term" value="F:ATP binding"/>
    <property type="evidence" value="ECO:0007669"/>
    <property type="project" value="UniProtKB-UniRule"/>
</dbReference>
<proteinExistence type="inferred from homology"/>
<keyword evidence="9 14" id="KW-0547">Nucleotide-binding</keyword>
<comment type="subcellular location">
    <subcellularLocation>
        <location evidence="2 14 15">Cytoplasm</location>
    </subcellularLocation>
</comment>
<evidence type="ECO:0000256" key="6">
    <source>
        <dbReference type="ARBA" id="ARBA00015080"/>
    </source>
</evidence>
<protein>
    <recommendedName>
        <fullName evidence="6 14">Pantothenate kinase</fullName>
        <ecNumber evidence="5 14">2.7.1.33</ecNumber>
    </recommendedName>
    <alternativeName>
        <fullName evidence="13 14">Pantothenic acid kinase</fullName>
    </alternativeName>
</protein>
<evidence type="ECO:0000256" key="14">
    <source>
        <dbReference type="HAMAP-Rule" id="MF_00215"/>
    </source>
</evidence>
<organism evidence="17 18">
    <name type="scientific">Edaphosphingomonas laterariae</name>
    <dbReference type="NCBI Taxonomy" id="861865"/>
    <lineage>
        <taxon>Bacteria</taxon>
        <taxon>Pseudomonadati</taxon>
        <taxon>Pseudomonadota</taxon>
        <taxon>Alphaproteobacteria</taxon>
        <taxon>Sphingomonadales</taxon>
        <taxon>Rhizorhabdaceae</taxon>
        <taxon>Edaphosphingomonas</taxon>
    </lineage>
</organism>
<dbReference type="Gene3D" id="3.40.50.300">
    <property type="entry name" value="P-loop containing nucleotide triphosphate hydrolases"/>
    <property type="match status" value="1"/>
</dbReference>
<evidence type="ECO:0000313" key="18">
    <source>
        <dbReference type="Proteomes" id="UP000198281"/>
    </source>
</evidence>
<evidence type="ECO:0000256" key="15">
    <source>
        <dbReference type="RuleBase" id="RU003530"/>
    </source>
</evidence>
<reference evidence="18" key="1">
    <citation type="submission" date="2017-06" db="EMBL/GenBank/DDBJ databases">
        <authorList>
            <person name="Varghese N."/>
            <person name="Submissions S."/>
        </authorList>
    </citation>
    <scope>NUCLEOTIDE SEQUENCE [LARGE SCALE GENOMIC DNA]</scope>
    <source>
        <strain evidence="18">LNB2</strain>
    </source>
</reference>
<dbReference type="PIRSF" id="PIRSF000545">
    <property type="entry name" value="Pantothenate_kin"/>
    <property type="match status" value="1"/>
</dbReference>
<evidence type="ECO:0000256" key="5">
    <source>
        <dbReference type="ARBA" id="ARBA00012102"/>
    </source>
</evidence>
<feature type="binding site" evidence="14">
    <location>
        <begin position="89"/>
        <end position="96"/>
    </location>
    <ligand>
        <name>ATP</name>
        <dbReference type="ChEBI" id="CHEBI:30616"/>
    </ligand>
</feature>
<keyword evidence="12 14" id="KW-0173">Coenzyme A biosynthesis</keyword>
<dbReference type="InterPro" id="IPR006083">
    <property type="entry name" value="PRK/URK"/>
</dbReference>
<keyword evidence="18" id="KW-1185">Reference proteome</keyword>
<evidence type="ECO:0000313" key="17">
    <source>
        <dbReference type="EMBL" id="SNS74232.1"/>
    </source>
</evidence>
<keyword evidence="7 14" id="KW-0963">Cytoplasm</keyword>
<evidence type="ECO:0000256" key="8">
    <source>
        <dbReference type="ARBA" id="ARBA00022679"/>
    </source>
</evidence>
<keyword evidence="11 14" id="KW-0067">ATP-binding</keyword>
<evidence type="ECO:0000256" key="12">
    <source>
        <dbReference type="ARBA" id="ARBA00022993"/>
    </source>
</evidence>
<gene>
    <name evidence="14" type="primary">coaA</name>
    <name evidence="17" type="ORF">SAMN06295912_11450</name>
</gene>
<dbReference type="NCBIfam" id="TIGR00554">
    <property type="entry name" value="panK_bact"/>
    <property type="match status" value="1"/>
</dbReference>
<dbReference type="EMBL" id="FZOS01000014">
    <property type="protein sequence ID" value="SNS74232.1"/>
    <property type="molecule type" value="Genomic_DNA"/>
</dbReference>
<evidence type="ECO:0000256" key="13">
    <source>
        <dbReference type="ARBA" id="ARBA00032866"/>
    </source>
</evidence>
<sequence>MESESHSVFSRAEWARLRSSVPMMLSEAEVEALRGTNEPTSMDEVEEVFLPLTRLINLHVAASRGLARVTDDFVGRPSWPRPYIVAVAGSVAVGKSTVARLLRALLSRWPDHPKVDLVTTDGFLFPTRELEKRGLMGRKGFPESYDVKRMICFLSDMRATGRAVSPVYSHQAYDILAGEEHVVDRPDILIFEGLNVLQLGAGIEKAHAPVFTASDFFDISIYIDAEEQNIERWYLERFLLLQRTAFQNPASYFHHMASVPLEESEAFAMNLWSRINGPNLRENILPSRSRADVILHKRADHGVDWLKLRRL</sequence>
<name>A0A239GZA6_9SPHN</name>
<comment type="similarity">
    <text evidence="4 14 15">Belongs to the prokaryotic pantothenate kinase family.</text>
</comment>
<evidence type="ECO:0000259" key="16">
    <source>
        <dbReference type="Pfam" id="PF00485"/>
    </source>
</evidence>
<evidence type="ECO:0000256" key="2">
    <source>
        <dbReference type="ARBA" id="ARBA00004496"/>
    </source>
</evidence>
<dbReference type="SUPFAM" id="SSF52540">
    <property type="entry name" value="P-loop containing nucleoside triphosphate hydrolases"/>
    <property type="match status" value="1"/>
</dbReference>
<dbReference type="UniPathway" id="UPA00241">
    <property type="reaction ID" value="UER00352"/>
</dbReference>
<dbReference type="InterPro" id="IPR027417">
    <property type="entry name" value="P-loop_NTPase"/>
</dbReference>
<comment type="pathway">
    <text evidence="3 14 15">Cofactor biosynthesis; coenzyme A biosynthesis; CoA from (R)-pantothenate: step 1/5.</text>
</comment>
<comment type="catalytic activity">
    <reaction evidence="1 14 15">
        <text>(R)-pantothenate + ATP = (R)-4'-phosphopantothenate + ADP + H(+)</text>
        <dbReference type="Rhea" id="RHEA:16373"/>
        <dbReference type="ChEBI" id="CHEBI:10986"/>
        <dbReference type="ChEBI" id="CHEBI:15378"/>
        <dbReference type="ChEBI" id="CHEBI:29032"/>
        <dbReference type="ChEBI" id="CHEBI:30616"/>
        <dbReference type="ChEBI" id="CHEBI:456216"/>
        <dbReference type="EC" id="2.7.1.33"/>
    </reaction>
</comment>
<evidence type="ECO:0000256" key="4">
    <source>
        <dbReference type="ARBA" id="ARBA00006087"/>
    </source>
</evidence>
<evidence type="ECO:0000256" key="9">
    <source>
        <dbReference type="ARBA" id="ARBA00022741"/>
    </source>
</evidence>
<dbReference type="GO" id="GO:0004594">
    <property type="term" value="F:pantothenate kinase activity"/>
    <property type="evidence" value="ECO:0007669"/>
    <property type="project" value="UniProtKB-UniRule"/>
</dbReference>
<dbReference type="OrthoDB" id="1550976at2"/>
<evidence type="ECO:0000256" key="11">
    <source>
        <dbReference type="ARBA" id="ARBA00022840"/>
    </source>
</evidence>
<accession>A0A239GZA6</accession>
<evidence type="ECO:0000256" key="10">
    <source>
        <dbReference type="ARBA" id="ARBA00022777"/>
    </source>
</evidence>
<dbReference type="InterPro" id="IPR004566">
    <property type="entry name" value="PanK"/>
</dbReference>
<dbReference type="CDD" id="cd02025">
    <property type="entry name" value="PanK"/>
    <property type="match status" value="1"/>
</dbReference>
<evidence type="ECO:0000256" key="7">
    <source>
        <dbReference type="ARBA" id="ARBA00022490"/>
    </source>
</evidence>
<keyword evidence="8 14" id="KW-0808">Transferase</keyword>
<dbReference type="RefSeq" id="WP_089220088.1">
    <property type="nucleotide sequence ID" value="NZ_FZOS01000014.1"/>
</dbReference>
<evidence type="ECO:0000256" key="1">
    <source>
        <dbReference type="ARBA" id="ARBA00001206"/>
    </source>
</evidence>
<dbReference type="EC" id="2.7.1.33" evidence="5 14"/>
<feature type="domain" description="Phosphoribulokinase/uridine kinase" evidence="16">
    <location>
        <begin position="84"/>
        <end position="227"/>
    </location>
</feature>